<feature type="binding site" evidence="13">
    <location>
        <position position="134"/>
    </location>
    <ligand>
        <name>FAD</name>
        <dbReference type="ChEBI" id="CHEBI:57692"/>
    </ligand>
</feature>
<keyword evidence="4 13" id="KW-0285">Flavoprotein</keyword>
<evidence type="ECO:0000256" key="4">
    <source>
        <dbReference type="ARBA" id="ARBA00022630"/>
    </source>
</evidence>
<keyword evidence="8 14" id="KW-0520">NAD</keyword>
<feature type="binding site" evidence="13">
    <location>
        <position position="126"/>
    </location>
    <ligand>
        <name>FAD</name>
        <dbReference type="ChEBI" id="CHEBI:57692"/>
    </ligand>
</feature>
<dbReference type="EC" id="1.6.2.2" evidence="14"/>
<dbReference type="CDD" id="cd06183">
    <property type="entry name" value="cyt_b5_reduct_like"/>
    <property type="match status" value="1"/>
</dbReference>
<reference evidence="17" key="1">
    <citation type="submission" date="2017-03" db="EMBL/GenBank/DDBJ databases">
        <title>Genomes of endolithic fungi from Antarctica.</title>
        <authorList>
            <person name="Coleine C."/>
            <person name="Masonjones S."/>
            <person name="Stajich J.E."/>
        </authorList>
    </citation>
    <scope>NUCLEOTIDE SEQUENCE [LARGE SCALE GENOMIC DNA]</scope>
    <source>
        <strain evidence="17">CCFEE 5527</strain>
    </source>
</reference>
<dbReference type="SUPFAM" id="SSF63380">
    <property type="entry name" value="Riboflavin synthase domain-like"/>
    <property type="match status" value="1"/>
</dbReference>
<feature type="binding site" evidence="13">
    <location>
        <position position="109"/>
    </location>
    <ligand>
        <name>FAD</name>
        <dbReference type="ChEBI" id="CHEBI:57692"/>
    </ligand>
</feature>
<evidence type="ECO:0000256" key="7">
    <source>
        <dbReference type="ARBA" id="ARBA00023002"/>
    </source>
</evidence>
<comment type="caution">
    <text evidence="16">The sequence shown here is derived from an EMBL/GenBank/DDBJ whole genome shotgun (WGS) entry which is preliminary data.</text>
</comment>
<evidence type="ECO:0000313" key="16">
    <source>
        <dbReference type="EMBL" id="OQO06766.1"/>
    </source>
</evidence>
<evidence type="ECO:0000256" key="1">
    <source>
        <dbReference type="ARBA" id="ARBA00001974"/>
    </source>
</evidence>
<dbReference type="InterPro" id="IPR017927">
    <property type="entry name" value="FAD-bd_FR_type"/>
</dbReference>
<keyword evidence="6 13" id="KW-0274">FAD</keyword>
<dbReference type="EMBL" id="NAJO01000016">
    <property type="protein sequence ID" value="OQO06766.1"/>
    <property type="molecule type" value="Genomic_DNA"/>
</dbReference>
<sequence>MATIFARRPLVTASSTAFAFSTVLYLTRSKPLLADSAYREPTKTLAFPQSMLFAQSLTVVKSEQINHDTKKITFSLPGGATESSGVPSSSAILTQHTPQNAWFPVFRPYTPISSPDDLGTLQLLVKKYPSGRASGYLHSLNPGDKLTIRGPLPGYAYKPSWTQDRSVILIAGGAGITPIYGLARAILTEHAGDRTKVQLLWGVNGSRDIVLKDELEDLERRFPERLRVVYAVSGDGVGESGKYRKGYVNEGLLSDAVGECRSQGASWGDEKGTKVFLSGPPKMEDAMTGKGGILEKLGVTKKEVHRF</sequence>
<feature type="binding site" evidence="13">
    <location>
        <position position="107"/>
    </location>
    <ligand>
        <name>FAD</name>
        <dbReference type="ChEBI" id="CHEBI:57692"/>
    </ligand>
</feature>
<evidence type="ECO:0000256" key="9">
    <source>
        <dbReference type="ARBA" id="ARBA00023128"/>
    </source>
</evidence>
<keyword evidence="10" id="KW-0472">Membrane</keyword>
<evidence type="ECO:0000256" key="3">
    <source>
        <dbReference type="ARBA" id="ARBA00006105"/>
    </source>
</evidence>
<comment type="subcellular location">
    <subcellularLocation>
        <location evidence="2">Mitochondrion outer membrane</location>
        <topology evidence="2">Single-pass membrane protein</topology>
    </subcellularLocation>
</comment>
<dbReference type="InterPro" id="IPR001433">
    <property type="entry name" value="OxRdtase_FAD/NAD-bd"/>
</dbReference>
<keyword evidence="9" id="KW-0496">Mitochondrion</keyword>
<dbReference type="InterPro" id="IPR008333">
    <property type="entry name" value="Cbr1-like_FAD-bd_dom"/>
</dbReference>
<protein>
    <recommendedName>
        <fullName evidence="14">NADH-cytochrome b5 reductase</fullName>
        <ecNumber evidence="14">1.6.2.2</ecNumber>
    </recommendedName>
</protein>
<name>A0A1V8T5T4_9PEZI</name>
<dbReference type="PANTHER" id="PTHR19370">
    <property type="entry name" value="NADH-CYTOCHROME B5 REDUCTASE"/>
    <property type="match status" value="1"/>
</dbReference>
<comment type="cofactor">
    <cofactor evidence="1 13 14">
        <name>FAD</name>
        <dbReference type="ChEBI" id="CHEBI:57692"/>
    </cofactor>
</comment>
<dbReference type="InterPro" id="IPR001834">
    <property type="entry name" value="CBR-like"/>
</dbReference>
<dbReference type="PROSITE" id="PS51384">
    <property type="entry name" value="FAD_FR"/>
    <property type="match status" value="1"/>
</dbReference>
<evidence type="ECO:0000259" key="15">
    <source>
        <dbReference type="PROSITE" id="PS51384"/>
    </source>
</evidence>
<evidence type="ECO:0000256" key="10">
    <source>
        <dbReference type="ARBA" id="ARBA00023136"/>
    </source>
</evidence>
<dbReference type="Pfam" id="PF00970">
    <property type="entry name" value="FAD_binding_6"/>
    <property type="match status" value="1"/>
</dbReference>
<dbReference type="Gene3D" id="3.40.50.80">
    <property type="entry name" value="Nucleotide-binding domain of ferredoxin-NADP reductase (FNR) module"/>
    <property type="match status" value="1"/>
</dbReference>
<dbReference type="InterPro" id="IPR017938">
    <property type="entry name" value="Riboflavin_synthase-like_b-brl"/>
</dbReference>
<dbReference type="InterPro" id="IPR001709">
    <property type="entry name" value="Flavoprot_Pyr_Nucl_cyt_Rdtase"/>
</dbReference>
<evidence type="ECO:0000256" key="8">
    <source>
        <dbReference type="ARBA" id="ARBA00023027"/>
    </source>
</evidence>
<dbReference type="GO" id="GO:0090524">
    <property type="term" value="F:cytochrome-b5 reductase activity, acting on NADH"/>
    <property type="evidence" value="ECO:0007669"/>
    <property type="project" value="UniProtKB-EC"/>
</dbReference>
<dbReference type="Gene3D" id="2.40.30.10">
    <property type="entry name" value="Translation factors"/>
    <property type="match status" value="1"/>
</dbReference>
<dbReference type="SUPFAM" id="SSF52343">
    <property type="entry name" value="Ferredoxin reductase-like, C-terminal NADP-linked domain"/>
    <property type="match status" value="1"/>
</dbReference>
<feature type="domain" description="FAD-binding FR-type" evidence="15">
    <location>
        <begin position="52"/>
        <end position="158"/>
    </location>
</feature>
<evidence type="ECO:0000256" key="11">
    <source>
        <dbReference type="ARBA" id="ARBA00037464"/>
    </source>
</evidence>
<evidence type="ECO:0000256" key="2">
    <source>
        <dbReference type="ARBA" id="ARBA00004572"/>
    </source>
</evidence>
<proteinExistence type="inferred from homology"/>
<keyword evidence="17" id="KW-1185">Reference proteome</keyword>
<dbReference type="Proteomes" id="UP000192596">
    <property type="component" value="Unassembled WGS sequence"/>
</dbReference>
<gene>
    <name evidence="16" type="ORF">B0A48_08554</name>
</gene>
<feature type="binding site" evidence="13">
    <location>
        <position position="177"/>
    </location>
    <ligand>
        <name>FAD</name>
        <dbReference type="ChEBI" id="CHEBI:57692"/>
    </ligand>
</feature>
<evidence type="ECO:0000256" key="6">
    <source>
        <dbReference type="ARBA" id="ARBA00022827"/>
    </source>
</evidence>
<accession>A0A1V8T5T4</accession>
<organism evidence="16 17">
    <name type="scientific">Cryoendolithus antarcticus</name>
    <dbReference type="NCBI Taxonomy" id="1507870"/>
    <lineage>
        <taxon>Eukaryota</taxon>
        <taxon>Fungi</taxon>
        <taxon>Dikarya</taxon>
        <taxon>Ascomycota</taxon>
        <taxon>Pezizomycotina</taxon>
        <taxon>Dothideomycetes</taxon>
        <taxon>Dothideomycetidae</taxon>
        <taxon>Cladosporiales</taxon>
        <taxon>Cladosporiaceae</taxon>
        <taxon>Cryoendolithus</taxon>
    </lineage>
</organism>
<evidence type="ECO:0000256" key="13">
    <source>
        <dbReference type="PIRSR" id="PIRSR601834-1"/>
    </source>
</evidence>
<dbReference type="PANTHER" id="PTHR19370:SF171">
    <property type="entry name" value="NADH-CYTOCHROME B5 REDUCTASE 2"/>
    <property type="match status" value="1"/>
</dbReference>
<dbReference type="InParanoid" id="A0A1V8T5T4"/>
<dbReference type="PRINTS" id="PR00371">
    <property type="entry name" value="FPNCR"/>
</dbReference>
<dbReference type="GO" id="GO:0005741">
    <property type="term" value="C:mitochondrial outer membrane"/>
    <property type="evidence" value="ECO:0007669"/>
    <property type="project" value="UniProtKB-SubCell"/>
</dbReference>
<evidence type="ECO:0000256" key="14">
    <source>
        <dbReference type="RuleBase" id="RU361226"/>
    </source>
</evidence>
<dbReference type="STRING" id="1507870.A0A1V8T5T4"/>
<keyword evidence="7 14" id="KW-0560">Oxidoreductase</keyword>
<keyword evidence="5" id="KW-1000">Mitochondrion outer membrane</keyword>
<dbReference type="OrthoDB" id="432685at2759"/>
<dbReference type="PRINTS" id="PR00406">
    <property type="entry name" value="CYTB5RDTASE"/>
</dbReference>
<feature type="binding site" evidence="13">
    <location>
        <position position="124"/>
    </location>
    <ligand>
        <name>FAD</name>
        <dbReference type="ChEBI" id="CHEBI:57692"/>
    </ligand>
</feature>
<feature type="binding site" evidence="13">
    <location>
        <position position="108"/>
    </location>
    <ligand>
        <name>FAD</name>
        <dbReference type="ChEBI" id="CHEBI:57692"/>
    </ligand>
</feature>
<dbReference type="Pfam" id="PF00175">
    <property type="entry name" value="NAD_binding_1"/>
    <property type="match status" value="1"/>
</dbReference>
<comment type="catalytic activity">
    <reaction evidence="12 14">
        <text>2 Fe(III)-[cytochrome b5] + NADH = 2 Fe(II)-[cytochrome b5] + NAD(+) + H(+)</text>
        <dbReference type="Rhea" id="RHEA:46680"/>
        <dbReference type="Rhea" id="RHEA-COMP:10438"/>
        <dbReference type="Rhea" id="RHEA-COMP:10439"/>
        <dbReference type="ChEBI" id="CHEBI:15378"/>
        <dbReference type="ChEBI" id="CHEBI:29033"/>
        <dbReference type="ChEBI" id="CHEBI:29034"/>
        <dbReference type="ChEBI" id="CHEBI:57540"/>
        <dbReference type="ChEBI" id="CHEBI:57945"/>
        <dbReference type="EC" id="1.6.2.2"/>
    </reaction>
</comment>
<comment type="similarity">
    <text evidence="3 14">Belongs to the flavoprotein pyridine nucleotide cytochrome reductase family.</text>
</comment>
<comment type="function">
    <text evidence="11">May mediate the reduction of outer membrane cytochrome b5.</text>
</comment>
<evidence type="ECO:0000256" key="5">
    <source>
        <dbReference type="ARBA" id="ARBA00022787"/>
    </source>
</evidence>
<dbReference type="AlphaFoldDB" id="A0A1V8T5T4"/>
<evidence type="ECO:0000256" key="12">
    <source>
        <dbReference type="ARBA" id="ARBA00047682"/>
    </source>
</evidence>
<dbReference type="InterPro" id="IPR039261">
    <property type="entry name" value="FNR_nucleotide-bd"/>
</dbReference>
<evidence type="ECO:0000313" key="17">
    <source>
        <dbReference type="Proteomes" id="UP000192596"/>
    </source>
</evidence>